<evidence type="ECO:0000313" key="3">
    <source>
        <dbReference type="Proteomes" id="UP000587800"/>
    </source>
</evidence>
<feature type="compositionally biased region" description="Basic and acidic residues" evidence="1">
    <location>
        <begin position="11"/>
        <end position="34"/>
    </location>
</feature>
<dbReference type="EMBL" id="JAASUB010000025">
    <property type="protein sequence ID" value="MBC1511178.1"/>
    <property type="molecule type" value="Genomic_DNA"/>
</dbReference>
<reference evidence="2 3" key="1">
    <citation type="submission" date="2020-03" db="EMBL/GenBank/DDBJ databases">
        <title>Soil Listeria distribution.</title>
        <authorList>
            <person name="Liao J."/>
            <person name="Wiedmann M."/>
        </authorList>
    </citation>
    <scope>NUCLEOTIDE SEQUENCE [LARGE SCALE GENOMIC DNA]</scope>
    <source>
        <strain evidence="2 3">FSL L7-1515</strain>
    </source>
</reference>
<sequence length="75" mass="8965">MVRITENKTNLIDRGRETGHEKKERKKEEKERRSREKIKRKGQKIRAKDKGNNNYPPNPLPSPKLERRGRRKATC</sequence>
<feature type="compositionally biased region" description="Basic residues" evidence="1">
    <location>
        <begin position="35"/>
        <end position="45"/>
    </location>
</feature>
<proteinExistence type="predicted"/>
<accession>A0ABR6T0N6</accession>
<protein>
    <submittedName>
        <fullName evidence="2">Uncharacterized protein</fullName>
    </submittedName>
</protein>
<feature type="region of interest" description="Disordered" evidence="1">
    <location>
        <begin position="1"/>
        <end position="75"/>
    </location>
</feature>
<keyword evidence="3" id="KW-1185">Reference proteome</keyword>
<comment type="caution">
    <text evidence="2">The sequence shown here is derived from an EMBL/GenBank/DDBJ whole genome shotgun (WGS) entry which is preliminary data.</text>
</comment>
<dbReference type="Proteomes" id="UP000587800">
    <property type="component" value="Unassembled WGS sequence"/>
</dbReference>
<name>A0ABR6T0N6_9LIST</name>
<dbReference type="RefSeq" id="WP_185348401.1">
    <property type="nucleotide sequence ID" value="NZ_JAASTV010000020.1"/>
</dbReference>
<organism evidence="2 3">
    <name type="scientific">Listeria immobilis</name>
    <dbReference type="NCBI Taxonomy" id="2713502"/>
    <lineage>
        <taxon>Bacteria</taxon>
        <taxon>Bacillati</taxon>
        <taxon>Bacillota</taxon>
        <taxon>Bacilli</taxon>
        <taxon>Bacillales</taxon>
        <taxon>Listeriaceae</taxon>
        <taxon>Listeria</taxon>
    </lineage>
</organism>
<evidence type="ECO:0000313" key="2">
    <source>
        <dbReference type="EMBL" id="MBC1511178.1"/>
    </source>
</evidence>
<gene>
    <name evidence="2" type="ORF">HCJ59_14960</name>
</gene>
<evidence type="ECO:0000256" key="1">
    <source>
        <dbReference type="SAM" id="MobiDB-lite"/>
    </source>
</evidence>